<protein>
    <submittedName>
        <fullName evidence="2">Uncharacterized protein</fullName>
    </submittedName>
</protein>
<comment type="caution">
    <text evidence="2">The sequence shown here is derived from an EMBL/GenBank/DDBJ whole genome shotgun (WGS) entry which is preliminary data.</text>
</comment>
<evidence type="ECO:0000256" key="1">
    <source>
        <dbReference type="SAM" id="MobiDB-lite"/>
    </source>
</evidence>
<dbReference type="Proteomes" id="UP001623041">
    <property type="component" value="Unassembled WGS sequence"/>
</dbReference>
<gene>
    <name evidence="2" type="ORF">ACJEBI_23945</name>
</gene>
<organism evidence="2 3">
    <name type="scientific">Bacillus salipaludis</name>
    <dbReference type="NCBI Taxonomy" id="2547811"/>
    <lineage>
        <taxon>Bacteria</taxon>
        <taxon>Bacillati</taxon>
        <taxon>Bacillota</taxon>
        <taxon>Bacilli</taxon>
        <taxon>Bacillales</taxon>
        <taxon>Bacillaceae</taxon>
        <taxon>Bacillus</taxon>
    </lineage>
</organism>
<proteinExistence type="predicted"/>
<evidence type="ECO:0000313" key="2">
    <source>
        <dbReference type="EMBL" id="MFK9094510.1"/>
    </source>
</evidence>
<sequence length="248" mass="28966">MAGKKENEKKDLKETNTHKNVPELEAQQVIEATPANETVENKVEEPVLEAKSEAEKIAEKENEEQLSSLDILWRHAFGELDEWEKRADFRDEVFLKEANLFAESVQRNQGNVVELAAQFYQEFSAWEKTAREEFLMSTTSLQHFFPLKSYKDINEQIDQIQEKTLTILATPCQKIASNLSMDKYLEMIDQYITLRKKGRQQYIKTVKQAGNLIYENQKGFVNLFARQIKTLMFPLNKYLEKTEELTKS</sequence>
<dbReference type="EMBL" id="JBJHQH010000024">
    <property type="protein sequence ID" value="MFK9094510.1"/>
    <property type="molecule type" value="Genomic_DNA"/>
</dbReference>
<keyword evidence="3" id="KW-1185">Reference proteome</keyword>
<evidence type="ECO:0000313" key="3">
    <source>
        <dbReference type="Proteomes" id="UP001623041"/>
    </source>
</evidence>
<reference evidence="2 3" key="1">
    <citation type="submission" date="2024-11" db="EMBL/GenBank/DDBJ databases">
        <authorList>
            <person name="Lucas J.A."/>
        </authorList>
    </citation>
    <scope>NUCLEOTIDE SEQUENCE [LARGE SCALE GENOMIC DNA]</scope>
    <source>
        <strain evidence="2 3">Z 5.4</strain>
    </source>
</reference>
<feature type="compositionally biased region" description="Basic and acidic residues" evidence="1">
    <location>
        <begin position="1"/>
        <end position="22"/>
    </location>
</feature>
<feature type="region of interest" description="Disordered" evidence="1">
    <location>
        <begin position="1"/>
        <end position="26"/>
    </location>
</feature>
<name>A0ABW8RLX7_9BACI</name>
<dbReference type="RefSeq" id="WP_406582978.1">
    <property type="nucleotide sequence ID" value="NZ_JBJHQH010000024.1"/>
</dbReference>
<accession>A0ABW8RLX7</accession>